<keyword evidence="2" id="KW-0717">Septation</keyword>
<keyword evidence="4" id="KW-0175">Coiled coil</keyword>
<evidence type="ECO:0000256" key="3">
    <source>
        <dbReference type="ARBA" id="ARBA00023306"/>
    </source>
</evidence>
<dbReference type="PANTHER" id="PTHR35798:SF1">
    <property type="entry name" value="CELL DIVISION PROTEIN SEPF"/>
    <property type="match status" value="1"/>
</dbReference>
<dbReference type="AlphaFoldDB" id="A0A645BMT7"/>
<dbReference type="Pfam" id="PF04472">
    <property type="entry name" value="SepF"/>
    <property type="match status" value="1"/>
</dbReference>
<gene>
    <name evidence="5" type="primary">sepF_24</name>
    <name evidence="5" type="ORF">SDC9_109984</name>
</gene>
<evidence type="ECO:0000256" key="2">
    <source>
        <dbReference type="ARBA" id="ARBA00023210"/>
    </source>
</evidence>
<evidence type="ECO:0000256" key="4">
    <source>
        <dbReference type="SAM" id="Coils"/>
    </source>
</evidence>
<dbReference type="EMBL" id="VSSQ01019221">
    <property type="protein sequence ID" value="MPM63104.1"/>
    <property type="molecule type" value="Genomic_DNA"/>
</dbReference>
<evidence type="ECO:0000256" key="1">
    <source>
        <dbReference type="ARBA" id="ARBA00022618"/>
    </source>
</evidence>
<name>A0A645BMT7_9ZZZZ</name>
<proteinExistence type="inferred from homology"/>
<dbReference type="GO" id="GO:0000917">
    <property type="term" value="P:division septum assembly"/>
    <property type="evidence" value="ECO:0007669"/>
    <property type="project" value="UniProtKB-KW"/>
</dbReference>
<feature type="coiled-coil region" evidence="4">
    <location>
        <begin position="5"/>
        <end position="32"/>
    </location>
</feature>
<keyword evidence="1 5" id="KW-0132">Cell division</keyword>
<reference evidence="5" key="1">
    <citation type="submission" date="2019-08" db="EMBL/GenBank/DDBJ databases">
        <authorList>
            <person name="Kucharzyk K."/>
            <person name="Murdoch R.W."/>
            <person name="Higgins S."/>
            <person name="Loffler F."/>
        </authorList>
    </citation>
    <scope>NUCLEOTIDE SEQUENCE</scope>
</reference>
<dbReference type="Gene3D" id="3.30.110.150">
    <property type="entry name" value="SepF-like protein"/>
    <property type="match status" value="1"/>
</dbReference>
<dbReference type="InterPro" id="IPR038594">
    <property type="entry name" value="SepF-like_sf"/>
</dbReference>
<sequence length="157" mass="17350">MAGKVLNKMMSLIGLEDEIEELEEDTDEMEDGISGSDNGREEYEPIISSNSKKPNKIVSIHTSVNPKVMIVKPSTYDEVVDICDHLKNRKIVVVNSTGLEPKVGQRLLDFMSGATYALGGNLEEVGCKIYIVSPSNVEVDSELKNELSNKGIFSWNK</sequence>
<dbReference type="InterPro" id="IPR023052">
    <property type="entry name" value="Cell_div_SepF"/>
</dbReference>
<protein>
    <submittedName>
        <fullName evidence="5">Cell division protein SepF</fullName>
    </submittedName>
</protein>
<accession>A0A645BMT7</accession>
<keyword evidence="3" id="KW-0131">Cell cycle</keyword>
<dbReference type="PANTHER" id="PTHR35798">
    <property type="entry name" value="CELL DIVISION PROTEIN SEPF"/>
    <property type="match status" value="1"/>
</dbReference>
<organism evidence="5">
    <name type="scientific">bioreactor metagenome</name>
    <dbReference type="NCBI Taxonomy" id="1076179"/>
    <lineage>
        <taxon>unclassified sequences</taxon>
        <taxon>metagenomes</taxon>
        <taxon>ecological metagenomes</taxon>
    </lineage>
</organism>
<dbReference type="InterPro" id="IPR007561">
    <property type="entry name" value="Cell_div_SepF/SepF-rel"/>
</dbReference>
<comment type="caution">
    <text evidence="5">The sequence shown here is derived from an EMBL/GenBank/DDBJ whole genome shotgun (WGS) entry which is preliminary data.</text>
</comment>
<dbReference type="HAMAP" id="MF_01197">
    <property type="entry name" value="SepF"/>
    <property type="match status" value="1"/>
</dbReference>
<evidence type="ECO:0000313" key="5">
    <source>
        <dbReference type="EMBL" id="MPM63104.1"/>
    </source>
</evidence>